<comment type="similarity">
    <text evidence="1">Belongs to the membrane fusion protein (MFP) (TC 8.A.1) family.</text>
</comment>
<evidence type="ECO:0000313" key="9">
    <source>
        <dbReference type="Proteomes" id="UP000321058"/>
    </source>
</evidence>
<dbReference type="InterPro" id="IPR058625">
    <property type="entry name" value="MdtA-like_BSH"/>
</dbReference>
<keyword evidence="5" id="KW-0175">Coiled coil</keyword>
<evidence type="ECO:0000256" key="3">
    <source>
        <dbReference type="ARBA" id="ARBA00022989"/>
    </source>
</evidence>
<dbReference type="EMBL" id="BKAJ01000073">
    <property type="protein sequence ID" value="GEP56998.1"/>
    <property type="molecule type" value="Genomic_DNA"/>
</dbReference>
<sequence length="307" mass="33319">MTMGTRAAKASRLVLRIAPVVVTLGAVAAAVPSARKTWDIYMATPWTRDGAVRAYVVTLAPEVAGRIVELPIADNNLVHKDQPLMVIDPTDYAIAVKLAEAASEQERANADNLEIEAQRRQRLSRLATSVEEQQTYASKAISAQAAYRQALANLEQAHVNLKRTRIHSPVNGYVTNLLARTGDYASVGRSVLSIVDIDSFWVDAYFEETNLRAIEEGAPARVKLMGYNEEIQGHVGSVARGINVANARPDQAGLASVNPIFTWVRLAQRVPVRVEIDHVPAGIRLVQGMTATVEVLPRSATLAASKP</sequence>
<accession>A0A512NDH2</accession>
<gene>
    <name evidence="8" type="ORF">RSO01_41640</name>
</gene>
<dbReference type="InterPro" id="IPR006143">
    <property type="entry name" value="RND_pump_MFP"/>
</dbReference>
<protein>
    <submittedName>
        <fullName evidence="8">Uncharacterized protein</fullName>
    </submittedName>
</protein>
<keyword evidence="3" id="KW-1133">Transmembrane helix</keyword>
<dbReference type="InterPro" id="IPR050393">
    <property type="entry name" value="MFP_Efflux_Pump"/>
</dbReference>
<dbReference type="NCBIfam" id="TIGR01730">
    <property type="entry name" value="RND_mfp"/>
    <property type="match status" value="1"/>
</dbReference>
<organism evidence="8 9">
    <name type="scientific">Reyranella soli</name>
    <dbReference type="NCBI Taxonomy" id="1230389"/>
    <lineage>
        <taxon>Bacteria</taxon>
        <taxon>Pseudomonadati</taxon>
        <taxon>Pseudomonadota</taxon>
        <taxon>Alphaproteobacteria</taxon>
        <taxon>Hyphomicrobiales</taxon>
        <taxon>Reyranellaceae</taxon>
        <taxon>Reyranella</taxon>
    </lineage>
</organism>
<evidence type="ECO:0000256" key="2">
    <source>
        <dbReference type="ARBA" id="ARBA00022692"/>
    </source>
</evidence>
<dbReference type="PANTHER" id="PTHR30367">
    <property type="entry name" value="P-HYDROXYBENZOIC ACID EFFLUX PUMP SUBUNIT AAEA-RELATED"/>
    <property type="match status" value="1"/>
</dbReference>
<dbReference type="SUPFAM" id="SSF111369">
    <property type="entry name" value="HlyD-like secretion proteins"/>
    <property type="match status" value="1"/>
</dbReference>
<dbReference type="Gene3D" id="2.40.30.170">
    <property type="match status" value="1"/>
</dbReference>
<dbReference type="Pfam" id="PF25917">
    <property type="entry name" value="BSH_RND"/>
    <property type="match status" value="1"/>
</dbReference>
<comment type="caution">
    <text evidence="8">The sequence shown here is derived from an EMBL/GenBank/DDBJ whole genome shotgun (WGS) entry which is preliminary data.</text>
</comment>
<dbReference type="AlphaFoldDB" id="A0A512NDH2"/>
<evidence type="ECO:0000313" key="8">
    <source>
        <dbReference type="EMBL" id="GEP56998.1"/>
    </source>
</evidence>
<evidence type="ECO:0000256" key="4">
    <source>
        <dbReference type="ARBA" id="ARBA00023136"/>
    </source>
</evidence>
<name>A0A512NDH2_9HYPH</name>
<dbReference type="PANTHER" id="PTHR30367:SF1">
    <property type="entry name" value="MULTIDRUG RESISTANCE PROTEIN MDTN"/>
    <property type="match status" value="1"/>
</dbReference>
<keyword evidence="9" id="KW-1185">Reference proteome</keyword>
<proteinExistence type="inferred from homology"/>
<dbReference type="Gene3D" id="2.40.50.100">
    <property type="match status" value="1"/>
</dbReference>
<keyword evidence="2" id="KW-0812">Transmembrane</keyword>
<dbReference type="Proteomes" id="UP000321058">
    <property type="component" value="Unassembled WGS sequence"/>
</dbReference>
<dbReference type="OrthoDB" id="9811754at2"/>
<evidence type="ECO:0000256" key="1">
    <source>
        <dbReference type="ARBA" id="ARBA00009477"/>
    </source>
</evidence>
<keyword evidence="4" id="KW-0472">Membrane</keyword>
<dbReference type="InterPro" id="IPR058634">
    <property type="entry name" value="AaeA-lik-b-barrel"/>
</dbReference>
<dbReference type="GO" id="GO:0022857">
    <property type="term" value="F:transmembrane transporter activity"/>
    <property type="evidence" value="ECO:0007669"/>
    <property type="project" value="InterPro"/>
</dbReference>
<evidence type="ECO:0000259" key="7">
    <source>
        <dbReference type="Pfam" id="PF25963"/>
    </source>
</evidence>
<dbReference type="Pfam" id="PF25963">
    <property type="entry name" value="Beta-barrel_AAEA"/>
    <property type="match status" value="1"/>
</dbReference>
<evidence type="ECO:0000259" key="6">
    <source>
        <dbReference type="Pfam" id="PF25917"/>
    </source>
</evidence>
<feature type="coiled-coil region" evidence="5">
    <location>
        <begin position="96"/>
        <end position="164"/>
    </location>
</feature>
<dbReference type="RefSeq" id="WP_147151375.1">
    <property type="nucleotide sequence ID" value="NZ_BKAJ01000073.1"/>
</dbReference>
<feature type="domain" description="p-hydroxybenzoic acid efflux pump subunit AaeA-like beta-barrel" evidence="7">
    <location>
        <begin position="199"/>
        <end position="295"/>
    </location>
</feature>
<feature type="domain" description="Multidrug resistance protein MdtA-like barrel-sandwich hybrid" evidence="6">
    <location>
        <begin position="56"/>
        <end position="195"/>
    </location>
</feature>
<evidence type="ECO:0000256" key="5">
    <source>
        <dbReference type="SAM" id="Coils"/>
    </source>
</evidence>
<reference evidence="8 9" key="1">
    <citation type="submission" date="2019-07" db="EMBL/GenBank/DDBJ databases">
        <title>Whole genome shotgun sequence of Reyranella soli NBRC 108950.</title>
        <authorList>
            <person name="Hosoyama A."/>
            <person name="Uohara A."/>
            <person name="Ohji S."/>
            <person name="Ichikawa N."/>
        </authorList>
    </citation>
    <scope>NUCLEOTIDE SEQUENCE [LARGE SCALE GENOMIC DNA]</scope>
    <source>
        <strain evidence="8 9">NBRC 108950</strain>
    </source>
</reference>
<dbReference type="GO" id="GO:0016020">
    <property type="term" value="C:membrane"/>
    <property type="evidence" value="ECO:0007669"/>
    <property type="project" value="InterPro"/>
</dbReference>